<accession>A0ACB7P3N1</accession>
<sequence length="352" mass="39223">MSSNPSKPIGPGTPRPATSRQPARARNSPGYRQPSQREHLHEAATGTEDRTTASRRYPETKPRPDPVPDLETDSDSESDSSEEEAWADAQEQADKDGEGGRGEEGKEAEGGQAEGGNSGQARPENNEAENEPRYLDDDFDFDEFIHYPPPDNAHLGHLPAAVVAAINITPDHDDTRDFLILTSRSRGASLYSHGTNPISQGNSDHRIARPADPFFDFRHINNIPPARRTPPPYNPNHIHIFPPPQHPPFNPNPFPNPTIPLPPPPLQPPPPKQQPQPKPPQPSSTPNKSDSSNNTKRRSAKRGSARPPSGRKCRRRRRGTHTCCGRWGIVLGWCEWWWWWLGRAVGLVWAWN</sequence>
<keyword evidence="2" id="KW-1185">Reference proteome</keyword>
<organism evidence="1 2">
    <name type="scientific">Chaetomium tenue</name>
    <dbReference type="NCBI Taxonomy" id="1854479"/>
    <lineage>
        <taxon>Eukaryota</taxon>
        <taxon>Fungi</taxon>
        <taxon>Dikarya</taxon>
        <taxon>Ascomycota</taxon>
        <taxon>Pezizomycotina</taxon>
        <taxon>Sordariomycetes</taxon>
        <taxon>Sordariomycetidae</taxon>
        <taxon>Sordariales</taxon>
        <taxon>Chaetomiaceae</taxon>
        <taxon>Chaetomium</taxon>
    </lineage>
</organism>
<proteinExistence type="predicted"/>
<protein>
    <submittedName>
        <fullName evidence="1">Uncharacterized protein</fullName>
    </submittedName>
</protein>
<evidence type="ECO:0000313" key="2">
    <source>
        <dbReference type="Proteomes" id="UP000724584"/>
    </source>
</evidence>
<dbReference type="Proteomes" id="UP000724584">
    <property type="component" value="Unassembled WGS sequence"/>
</dbReference>
<dbReference type="EMBL" id="JAGIZQ010000005">
    <property type="protein sequence ID" value="KAH6627799.1"/>
    <property type="molecule type" value="Genomic_DNA"/>
</dbReference>
<evidence type="ECO:0000313" key="1">
    <source>
        <dbReference type="EMBL" id="KAH6627799.1"/>
    </source>
</evidence>
<comment type="caution">
    <text evidence="1">The sequence shown here is derived from an EMBL/GenBank/DDBJ whole genome shotgun (WGS) entry which is preliminary data.</text>
</comment>
<reference evidence="1 2" key="1">
    <citation type="journal article" date="2021" name="Nat. Commun.">
        <title>Genetic determinants of endophytism in the Arabidopsis root mycobiome.</title>
        <authorList>
            <person name="Mesny F."/>
            <person name="Miyauchi S."/>
            <person name="Thiergart T."/>
            <person name="Pickel B."/>
            <person name="Atanasova L."/>
            <person name="Karlsson M."/>
            <person name="Huettel B."/>
            <person name="Barry K.W."/>
            <person name="Haridas S."/>
            <person name="Chen C."/>
            <person name="Bauer D."/>
            <person name="Andreopoulos W."/>
            <person name="Pangilinan J."/>
            <person name="LaButti K."/>
            <person name="Riley R."/>
            <person name="Lipzen A."/>
            <person name="Clum A."/>
            <person name="Drula E."/>
            <person name="Henrissat B."/>
            <person name="Kohler A."/>
            <person name="Grigoriev I.V."/>
            <person name="Martin F.M."/>
            <person name="Hacquard S."/>
        </authorList>
    </citation>
    <scope>NUCLEOTIDE SEQUENCE [LARGE SCALE GENOMIC DNA]</scope>
    <source>
        <strain evidence="1 2">MPI-SDFR-AT-0079</strain>
    </source>
</reference>
<name>A0ACB7P3N1_9PEZI</name>
<gene>
    <name evidence="1" type="ORF">F5144DRAFT_613616</name>
</gene>